<keyword evidence="1" id="KW-0812">Transmembrane</keyword>
<dbReference type="EMBL" id="LXMA01000023">
    <property type="protein sequence ID" value="OAT72832.1"/>
    <property type="molecule type" value="Genomic_DNA"/>
</dbReference>
<keyword evidence="1" id="KW-1133">Transmembrane helix</keyword>
<accession>A0A1B7KS06</accession>
<evidence type="ECO:0000313" key="3">
    <source>
        <dbReference type="Proteomes" id="UP000078290"/>
    </source>
</evidence>
<protein>
    <recommendedName>
        <fullName evidence="4">EamA domain-containing protein</fullName>
    </recommendedName>
</protein>
<comment type="caution">
    <text evidence="2">The sequence shown here is derived from an EMBL/GenBank/DDBJ whole genome shotgun (WGS) entry which is preliminary data.</text>
</comment>
<feature type="transmembrane region" description="Helical" evidence="1">
    <location>
        <begin position="87"/>
        <end position="105"/>
    </location>
</feature>
<evidence type="ECO:0008006" key="4">
    <source>
        <dbReference type="Google" id="ProtNLM"/>
    </source>
</evidence>
<evidence type="ECO:0000313" key="2">
    <source>
        <dbReference type="EMBL" id="OAT72832.1"/>
    </source>
</evidence>
<sequence>MFGFIGMLGVQIYTYFALIATGNAAAAALLQYLAPVYAGSSLLSSLEPLSAAMVSIVFLHIPFSLFQAIGAVCMIVTVLLPSPKKRATFAIGIDMWMGLTSLLFIEQVGT</sequence>
<reference evidence="3" key="1">
    <citation type="submission" date="2016-05" db="EMBL/GenBank/DDBJ databases">
        <authorList>
            <person name="Wang W."/>
            <person name="Zhu L."/>
        </authorList>
    </citation>
    <scope>NUCLEOTIDE SEQUENCE [LARGE SCALE GENOMIC DNA]</scope>
    <source>
        <strain evidence="3">W-2</strain>
    </source>
</reference>
<proteinExistence type="predicted"/>
<keyword evidence="1" id="KW-0472">Membrane</keyword>
<feature type="transmembrane region" description="Helical" evidence="1">
    <location>
        <begin position="54"/>
        <end position="80"/>
    </location>
</feature>
<dbReference type="AlphaFoldDB" id="A0A1B7KS06"/>
<evidence type="ECO:0000256" key="1">
    <source>
        <dbReference type="SAM" id="Phobius"/>
    </source>
</evidence>
<name>A0A1B7KS06_PARTM</name>
<feature type="transmembrane region" description="Helical" evidence="1">
    <location>
        <begin position="12"/>
        <end position="34"/>
    </location>
</feature>
<gene>
    <name evidence="2" type="ORF">A7K69_07810</name>
</gene>
<organism evidence="2 3">
    <name type="scientific">Parageobacillus thermoglucosidasius</name>
    <name type="common">Geobacillus thermoglucosidasius</name>
    <dbReference type="NCBI Taxonomy" id="1426"/>
    <lineage>
        <taxon>Bacteria</taxon>
        <taxon>Bacillati</taxon>
        <taxon>Bacillota</taxon>
        <taxon>Bacilli</taxon>
        <taxon>Bacillales</taxon>
        <taxon>Anoxybacillaceae</taxon>
        <taxon>Parageobacillus</taxon>
    </lineage>
</organism>
<dbReference type="Proteomes" id="UP000078290">
    <property type="component" value="Unassembled WGS sequence"/>
</dbReference>